<organism evidence="1 2">
    <name type="scientific">Hypholoma sublateritium (strain FD-334 SS-4)</name>
    <dbReference type="NCBI Taxonomy" id="945553"/>
    <lineage>
        <taxon>Eukaryota</taxon>
        <taxon>Fungi</taxon>
        <taxon>Dikarya</taxon>
        <taxon>Basidiomycota</taxon>
        <taxon>Agaricomycotina</taxon>
        <taxon>Agaricomycetes</taxon>
        <taxon>Agaricomycetidae</taxon>
        <taxon>Agaricales</taxon>
        <taxon>Agaricineae</taxon>
        <taxon>Strophariaceae</taxon>
        <taxon>Hypholoma</taxon>
    </lineage>
</organism>
<accession>A0A0D2PC97</accession>
<dbReference type="AlphaFoldDB" id="A0A0D2PC97"/>
<proteinExistence type="predicted"/>
<dbReference type="Proteomes" id="UP000054270">
    <property type="component" value="Unassembled WGS sequence"/>
</dbReference>
<evidence type="ECO:0000313" key="1">
    <source>
        <dbReference type="EMBL" id="KJA17930.1"/>
    </source>
</evidence>
<keyword evidence="2" id="KW-1185">Reference proteome</keyword>
<name>A0A0D2PC97_HYPSF</name>
<reference evidence="2" key="1">
    <citation type="submission" date="2014-04" db="EMBL/GenBank/DDBJ databases">
        <title>Evolutionary Origins and Diversification of the Mycorrhizal Mutualists.</title>
        <authorList>
            <consortium name="DOE Joint Genome Institute"/>
            <consortium name="Mycorrhizal Genomics Consortium"/>
            <person name="Kohler A."/>
            <person name="Kuo A."/>
            <person name="Nagy L.G."/>
            <person name="Floudas D."/>
            <person name="Copeland A."/>
            <person name="Barry K.W."/>
            <person name="Cichocki N."/>
            <person name="Veneault-Fourrey C."/>
            <person name="LaButti K."/>
            <person name="Lindquist E.A."/>
            <person name="Lipzen A."/>
            <person name="Lundell T."/>
            <person name="Morin E."/>
            <person name="Murat C."/>
            <person name="Riley R."/>
            <person name="Ohm R."/>
            <person name="Sun H."/>
            <person name="Tunlid A."/>
            <person name="Henrissat B."/>
            <person name="Grigoriev I.V."/>
            <person name="Hibbett D.S."/>
            <person name="Martin F."/>
        </authorList>
    </citation>
    <scope>NUCLEOTIDE SEQUENCE [LARGE SCALE GENOMIC DNA]</scope>
    <source>
        <strain evidence="2">FD-334 SS-4</strain>
    </source>
</reference>
<sequence length="105" mass="11434">MFTAHHDAYQSTSYEDVLTIGRPTHHPRIQESLHMNGAPIHAGYPPAMTTTTLSAQGPQTCLYSMDVRPVGLTLEGSAPGTCMDFSQYDYAIQASQATHSSIHRA</sequence>
<gene>
    <name evidence="1" type="ORF">HYPSUDRAFT_90352</name>
</gene>
<evidence type="ECO:0000313" key="2">
    <source>
        <dbReference type="Proteomes" id="UP000054270"/>
    </source>
</evidence>
<protein>
    <submittedName>
        <fullName evidence="1">Uncharacterized protein</fullName>
    </submittedName>
</protein>
<dbReference type="EMBL" id="KN817596">
    <property type="protein sequence ID" value="KJA17930.1"/>
    <property type="molecule type" value="Genomic_DNA"/>
</dbReference>